<feature type="binding site" evidence="6">
    <location>
        <position position="165"/>
    </location>
    <ligand>
        <name>Mg(2+)</name>
        <dbReference type="ChEBI" id="CHEBI:18420"/>
        <label>1</label>
    </ligand>
</feature>
<dbReference type="AlphaFoldDB" id="A0A3P1SGS4"/>
<dbReference type="GO" id="GO:0008311">
    <property type="term" value="F:double-stranded DNA 3'-5' DNA exonuclease activity"/>
    <property type="evidence" value="ECO:0007669"/>
    <property type="project" value="InterPro"/>
</dbReference>
<feature type="site" description="Important for catalytic activity" evidence="7">
    <location>
        <position position="238"/>
    </location>
</feature>
<dbReference type="GO" id="GO:0046872">
    <property type="term" value="F:metal ion binding"/>
    <property type="evidence" value="ECO:0007669"/>
    <property type="project" value="UniProtKB-KW"/>
</dbReference>
<feature type="active site" description="Proton donor/acceptor" evidence="5">
    <location>
        <position position="165"/>
    </location>
</feature>
<evidence type="ECO:0000256" key="2">
    <source>
        <dbReference type="ARBA" id="ARBA00022723"/>
    </source>
</evidence>
<organism evidence="9 10">
    <name type="scientific">Schaalia canis</name>
    <dbReference type="NCBI Taxonomy" id="100469"/>
    <lineage>
        <taxon>Bacteria</taxon>
        <taxon>Bacillati</taxon>
        <taxon>Actinomycetota</taxon>
        <taxon>Actinomycetes</taxon>
        <taxon>Actinomycetales</taxon>
        <taxon>Actinomycetaceae</taxon>
        <taxon>Schaalia</taxon>
    </lineage>
</organism>
<dbReference type="RefSeq" id="WP_124869202.1">
    <property type="nucleotide sequence ID" value="NZ_RQZF01000003.1"/>
</dbReference>
<dbReference type="EMBL" id="RQZF01000003">
    <property type="protein sequence ID" value="RRC95532.1"/>
    <property type="molecule type" value="Genomic_DNA"/>
</dbReference>
<dbReference type="PROSITE" id="PS51435">
    <property type="entry name" value="AP_NUCLEASE_F1_4"/>
    <property type="match status" value="1"/>
</dbReference>
<dbReference type="GO" id="GO:0006281">
    <property type="term" value="P:DNA repair"/>
    <property type="evidence" value="ECO:0007669"/>
    <property type="project" value="InterPro"/>
</dbReference>
<dbReference type="SUPFAM" id="SSF56219">
    <property type="entry name" value="DNase I-like"/>
    <property type="match status" value="1"/>
</dbReference>
<feature type="active site" evidence="5">
    <location>
        <position position="121"/>
    </location>
</feature>
<dbReference type="Proteomes" id="UP000280444">
    <property type="component" value="Unassembled WGS sequence"/>
</dbReference>
<dbReference type="OrthoDB" id="9803914at2"/>
<dbReference type="InterPro" id="IPR004808">
    <property type="entry name" value="AP_endonuc_1"/>
</dbReference>
<evidence type="ECO:0000256" key="1">
    <source>
        <dbReference type="ARBA" id="ARBA00007092"/>
    </source>
</evidence>
<dbReference type="Gene3D" id="3.60.10.10">
    <property type="entry name" value="Endonuclease/exonuclease/phosphatase"/>
    <property type="match status" value="1"/>
</dbReference>
<dbReference type="PANTHER" id="PTHR43250">
    <property type="entry name" value="EXODEOXYRIBONUCLEASE III"/>
    <property type="match status" value="1"/>
</dbReference>
<keyword evidence="6" id="KW-0464">Manganese</keyword>
<evidence type="ECO:0000313" key="10">
    <source>
        <dbReference type="Proteomes" id="UP000280444"/>
    </source>
</evidence>
<feature type="binding site" evidence="6">
    <location>
        <position position="167"/>
    </location>
    <ligand>
        <name>Mg(2+)</name>
        <dbReference type="ChEBI" id="CHEBI:18420"/>
        <label>1</label>
    </ligand>
</feature>
<keyword evidence="4 6" id="KW-0460">Magnesium</keyword>
<proteinExistence type="inferred from homology"/>
<comment type="cofactor">
    <cofactor evidence="6">
        <name>Mg(2+)</name>
        <dbReference type="ChEBI" id="CHEBI:18420"/>
    </cofactor>
    <cofactor evidence="6">
        <name>Mn(2+)</name>
        <dbReference type="ChEBI" id="CHEBI:29035"/>
    </cofactor>
    <text evidence="6">Probably binds two magnesium or manganese ions per subunit.</text>
</comment>
<sequence>MTSTASIATVNLNGIRAAAKKGLHEWLEREAPAVVLMQEVRAPEDIAAELMGEEWDTITVPCRIKGRAGVAIAAHKERASIDHDSLRTILDEDETDADSGRWVEATVHFAGGGTVRVISAYFHSGEKDTPKQEAKMAHLPRIGARLAQLHAEAANGGPEVVVGGDYNVVRSEKDIKNWKPNHNKRSGVLDEEITFLDQWVDEGWHDVTRDLAGDIQGPYTWWSWRGQAFDNNAGWRIDYHYATPALAARAQAFRIDRPDSYDLRFSDHAPLTIDYALD</sequence>
<evidence type="ECO:0000256" key="5">
    <source>
        <dbReference type="PIRSR" id="PIRSR604808-1"/>
    </source>
</evidence>
<dbReference type="InterPro" id="IPR036691">
    <property type="entry name" value="Endo/exonu/phosph_ase_sf"/>
</dbReference>
<feature type="domain" description="Endonuclease/exonuclease/phosphatase" evidence="8">
    <location>
        <begin position="8"/>
        <end position="268"/>
    </location>
</feature>
<comment type="similarity">
    <text evidence="1">Belongs to the DNA repair enzymes AP/ExoA family.</text>
</comment>
<evidence type="ECO:0000259" key="8">
    <source>
        <dbReference type="Pfam" id="PF03372"/>
    </source>
</evidence>
<protein>
    <submittedName>
        <fullName evidence="9">Exodeoxyribonuclease III</fullName>
    </submittedName>
</protein>
<evidence type="ECO:0000256" key="3">
    <source>
        <dbReference type="ARBA" id="ARBA00022801"/>
    </source>
</evidence>
<dbReference type="NCBIfam" id="TIGR00633">
    <property type="entry name" value="xth"/>
    <property type="match status" value="1"/>
</dbReference>
<evidence type="ECO:0000256" key="4">
    <source>
        <dbReference type="ARBA" id="ARBA00022842"/>
    </source>
</evidence>
<dbReference type="InterPro" id="IPR037493">
    <property type="entry name" value="ExoIII-like"/>
</dbReference>
<gene>
    <name evidence="9" type="ORF">EII11_04460</name>
</gene>
<dbReference type="InterPro" id="IPR005135">
    <property type="entry name" value="Endo/exonuclease/phosphatase"/>
</dbReference>
<evidence type="ECO:0000256" key="6">
    <source>
        <dbReference type="PIRSR" id="PIRSR604808-2"/>
    </source>
</evidence>
<dbReference type="Pfam" id="PF03372">
    <property type="entry name" value="Exo_endo_phos"/>
    <property type="match status" value="1"/>
</dbReference>
<keyword evidence="3" id="KW-0378">Hydrolase</keyword>
<evidence type="ECO:0000256" key="7">
    <source>
        <dbReference type="PIRSR" id="PIRSR604808-3"/>
    </source>
</evidence>
<evidence type="ECO:0000313" key="9">
    <source>
        <dbReference type="EMBL" id="RRC95532.1"/>
    </source>
</evidence>
<dbReference type="PANTHER" id="PTHR43250:SF2">
    <property type="entry name" value="EXODEOXYRIBONUCLEASE III"/>
    <property type="match status" value="1"/>
</dbReference>
<keyword evidence="10" id="KW-1185">Reference proteome</keyword>
<feature type="site" description="Interaction with DNA substrate" evidence="7">
    <location>
        <position position="268"/>
    </location>
</feature>
<feature type="active site" description="Proton acceptor" evidence="5">
    <location>
        <position position="268"/>
    </location>
</feature>
<feature type="binding site" evidence="6">
    <location>
        <position position="268"/>
    </location>
    <ligand>
        <name>Mg(2+)</name>
        <dbReference type="ChEBI" id="CHEBI:18420"/>
        <label>1</label>
    </ligand>
</feature>
<keyword evidence="2 6" id="KW-0479">Metal-binding</keyword>
<feature type="site" description="Transition state stabilizer" evidence="7">
    <location>
        <position position="167"/>
    </location>
</feature>
<reference evidence="9 10" key="1">
    <citation type="submission" date="2018-11" db="EMBL/GenBank/DDBJ databases">
        <title>Genomes From Bacteria Associated with the Canine Oral Cavity: a Test Case for Automated Genome-Based Taxonomic Assignment.</title>
        <authorList>
            <person name="Coil D.A."/>
            <person name="Jospin G."/>
            <person name="Darling A.E."/>
            <person name="Wallis C."/>
            <person name="Davis I.J."/>
            <person name="Harris S."/>
            <person name="Eisen J.A."/>
            <person name="Holcombe L.J."/>
            <person name="O'Flynn C."/>
        </authorList>
    </citation>
    <scope>NUCLEOTIDE SEQUENCE [LARGE SCALE GENOMIC DNA]</scope>
    <source>
        <strain evidence="9 10">OH770</strain>
    </source>
</reference>
<name>A0A3P1SGS4_9ACTO</name>
<feature type="binding site" evidence="6">
    <location>
        <position position="267"/>
    </location>
    <ligand>
        <name>Mg(2+)</name>
        <dbReference type="ChEBI" id="CHEBI:18420"/>
        <label>1</label>
    </ligand>
</feature>
<accession>A0A3P1SGS4</accession>
<feature type="binding site" evidence="6">
    <location>
        <position position="39"/>
    </location>
    <ligand>
        <name>Mg(2+)</name>
        <dbReference type="ChEBI" id="CHEBI:18420"/>
        <label>1</label>
    </ligand>
</feature>
<feature type="binding site" evidence="6">
    <location>
        <position position="11"/>
    </location>
    <ligand>
        <name>Mg(2+)</name>
        <dbReference type="ChEBI" id="CHEBI:18420"/>
        <label>1</label>
    </ligand>
</feature>
<comment type="caution">
    <text evidence="9">The sequence shown here is derived from an EMBL/GenBank/DDBJ whole genome shotgun (WGS) entry which is preliminary data.</text>
</comment>